<evidence type="ECO:0000313" key="7">
    <source>
        <dbReference type="EMBL" id="QDZ14566.1"/>
    </source>
</evidence>
<keyword evidence="1" id="KW-0805">Transcription regulation</keyword>
<keyword evidence="8" id="KW-1185">Reference proteome</keyword>
<dbReference type="EMBL" id="CP042305">
    <property type="protein sequence ID" value="QDZ14566.1"/>
    <property type="molecule type" value="Genomic_DNA"/>
</dbReference>
<sequence length="209" mass="22264">MNVVTDTTGAAASESLRERKKRETRERLRVAANELVAAKGIADTTVEEICAAAGVSPRTFFNYFPSKNAAILGLPDGSIPDRDREAFLNGSASLIDDLVELVAGFSDGLPQDRKRAGALILKHPELVPTMYQWAEEHKGGLVSLAEQRSDPKTARLAVQLVMVAFMSVASTPRGLGRQQIVREIHRALGELRALLDASGGGDAGSDAAG</sequence>
<dbReference type="PANTHER" id="PTHR30055">
    <property type="entry name" value="HTH-TYPE TRANSCRIPTIONAL REGULATOR RUTR"/>
    <property type="match status" value="1"/>
</dbReference>
<feature type="domain" description="HTH tetR-type" evidence="6">
    <location>
        <begin position="22"/>
        <end position="82"/>
    </location>
</feature>
<dbReference type="OrthoDB" id="8688418at2"/>
<evidence type="ECO:0000256" key="4">
    <source>
        <dbReference type="PROSITE-ProRule" id="PRU00335"/>
    </source>
</evidence>
<feature type="DNA-binding region" description="H-T-H motif" evidence="4">
    <location>
        <begin position="45"/>
        <end position="64"/>
    </location>
</feature>
<dbReference type="GO" id="GO:0003700">
    <property type="term" value="F:DNA-binding transcription factor activity"/>
    <property type="evidence" value="ECO:0007669"/>
    <property type="project" value="TreeGrafter"/>
</dbReference>
<dbReference type="Gene3D" id="1.10.357.10">
    <property type="entry name" value="Tetracycline Repressor, domain 2"/>
    <property type="match status" value="1"/>
</dbReference>
<reference evidence="7 8" key="1">
    <citation type="submission" date="2019-07" db="EMBL/GenBank/DDBJ databases">
        <title>Full genome sequence of Humibacter sp. WJ7-1.</title>
        <authorList>
            <person name="Im W.-T."/>
        </authorList>
    </citation>
    <scope>NUCLEOTIDE SEQUENCE [LARGE SCALE GENOMIC DNA]</scope>
    <source>
        <strain evidence="7 8">WJ7-1</strain>
    </source>
</reference>
<dbReference type="PROSITE" id="PS50977">
    <property type="entry name" value="HTH_TETR_2"/>
    <property type="match status" value="1"/>
</dbReference>
<evidence type="ECO:0000259" key="6">
    <source>
        <dbReference type="PROSITE" id="PS50977"/>
    </source>
</evidence>
<feature type="region of interest" description="Disordered" evidence="5">
    <location>
        <begin position="1"/>
        <end position="21"/>
    </location>
</feature>
<proteinExistence type="predicted"/>
<evidence type="ECO:0000256" key="5">
    <source>
        <dbReference type="SAM" id="MobiDB-lite"/>
    </source>
</evidence>
<dbReference type="Pfam" id="PF00440">
    <property type="entry name" value="TetR_N"/>
    <property type="match status" value="1"/>
</dbReference>
<dbReference type="Proteomes" id="UP000320216">
    <property type="component" value="Chromosome"/>
</dbReference>
<evidence type="ECO:0000313" key="8">
    <source>
        <dbReference type="Proteomes" id="UP000320216"/>
    </source>
</evidence>
<protein>
    <submittedName>
        <fullName evidence="7">TetR family transcriptional regulator</fullName>
    </submittedName>
</protein>
<feature type="compositionally biased region" description="Polar residues" evidence="5">
    <location>
        <begin position="1"/>
        <end position="10"/>
    </location>
</feature>
<dbReference type="PANTHER" id="PTHR30055:SF238">
    <property type="entry name" value="MYCOFACTOCIN BIOSYNTHESIS TRANSCRIPTIONAL REGULATOR MFTR-RELATED"/>
    <property type="match status" value="1"/>
</dbReference>
<dbReference type="InterPro" id="IPR001647">
    <property type="entry name" value="HTH_TetR"/>
</dbReference>
<evidence type="ECO:0000256" key="2">
    <source>
        <dbReference type="ARBA" id="ARBA00023125"/>
    </source>
</evidence>
<dbReference type="InterPro" id="IPR050109">
    <property type="entry name" value="HTH-type_TetR-like_transc_reg"/>
</dbReference>
<dbReference type="PROSITE" id="PS01081">
    <property type="entry name" value="HTH_TETR_1"/>
    <property type="match status" value="1"/>
</dbReference>
<gene>
    <name evidence="7" type="ORF">FPZ11_07175</name>
</gene>
<accession>A0A5B8M2R9</accession>
<dbReference type="SUPFAM" id="SSF46689">
    <property type="entry name" value="Homeodomain-like"/>
    <property type="match status" value="1"/>
</dbReference>
<dbReference type="AlphaFoldDB" id="A0A5B8M2R9"/>
<dbReference type="InterPro" id="IPR009057">
    <property type="entry name" value="Homeodomain-like_sf"/>
</dbReference>
<keyword evidence="2 4" id="KW-0238">DNA-binding</keyword>
<name>A0A5B8M2R9_9MICO</name>
<evidence type="ECO:0000256" key="3">
    <source>
        <dbReference type="ARBA" id="ARBA00023163"/>
    </source>
</evidence>
<dbReference type="GO" id="GO:0000976">
    <property type="term" value="F:transcription cis-regulatory region binding"/>
    <property type="evidence" value="ECO:0007669"/>
    <property type="project" value="TreeGrafter"/>
</dbReference>
<keyword evidence="3" id="KW-0804">Transcription</keyword>
<dbReference type="KEGG" id="huw:FPZ11_07175"/>
<evidence type="ECO:0000256" key="1">
    <source>
        <dbReference type="ARBA" id="ARBA00023015"/>
    </source>
</evidence>
<organism evidence="7 8">
    <name type="scientific">Humibacter ginsenosidimutans</name>
    <dbReference type="NCBI Taxonomy" id="2599293"/>
    <lineage>
        <taxon>Bacteria</taxon>
        <taxon>Bacillati</taxon>
        <taxon>Actinomycetota</taxon>
        <taxon>Actinomycetes</taxon>
        <taxon>Micrococcales</taxon>
        <taxon>Microbacteriaceae</taxon>
        <taxon>Humibacter</taxon>
    </lineage>
</organism>
<dbReference type="InterPro" id="IPR023772">
    <property type="entry name" value="DNA-bd_HTH_TetR-type_CS"/>
</dbReference>